<proteinExistence type="predicted"/>
<sequence>MIGICPKCGDYEWNKQISEDKKYVICQQCGYRWKFKAMPLFILTGCSGVGKTTTAQELIQRDTKFIVMDADFLYNIMPHNSEADYKNWVEQIMSLSKNNSLFSFGMQYRRFRNKDA</sequence>
<gene>
    <name evidence="1" type="ORF">SAMN02745136_00109</name>
</gene>
<dbReference type="STRING" id="1121322.SAMN02745136_00109"/>
<protein>
    <submittedName>
        <fullName evidence="1">Uncharacterized protein</fullName>
    </submittedName>
</protein>
<dbReference type="RefSeq" id="WP_073271781.1">
    <property type="nucleotide sequence ID" value="NZ_FRAC01000006.1"/>
</dbReference>
<dbReference type="EMBL" id="FRAC01000006">
    <property type="protein sequence ID" value="SHJ46946.1"/>
    <property type="molecule type" value="Genomic_DNA"/>
</dbReference>
<accession>A0A1M6JJU3</accession>
<dbReference type="InterPro" id="IPR024064">
    <property type="entry name" value="FdhE-like_sf"/>
</dbReference>
<dbReference type="Gene3D" id="3.40.50.300">
    <property type="entry name" value="P-loop containing nucleotide triphosphate hydrolases"/>
    <property type="match status" value="1"/>
</dbReference>
<dbReference type="SUPFAM" id="SSF144020">
    <property type="entry name" value="FdhE-like"/>
    <property type="match status" value="1"/>
</dbReference>
<dbReference type="SUPFAM" id="SSF52540">
    <property type="entry name" value="P-loop containing nucleoside triphosphate hydrolases"/>
    <property type="match status" value="1"/>
</dbReference>
<evidence type="ECO:0000313" key="2">
    <source>
        <dbReference type="Proteomes" id="UP000184386"/>
    </source>
</evidence>
<dbReference type="OrthoDB" id="9808373at2"/>
<organism evidence="1 2">
    <name type="scientific">Anaerocolumna jejuensis DSM 15929</name>
    <dbReference type="NCBI Taxonomy" id="1121322"/>
    <lineage>
        <taxon>Bacteria</taxon>
        <taxon>Bacillati</taxon>
        <taxon>Bacillota</taxon>
        <taxon>Clostridia</taxon>
        <taxon>Lachnospirales</taxon>
        <taxon>Lachnospiraceae</taxon>
        <taxon>Anaerocolumna</taxon>
    </lineage>
</organism>
<name>A0A1M6JJU3_9FIRM</name>
<dbReference type="AlphaFoldDB" id="A0A1M6JJU3"/>
<reference evidence="1 2" key="1">
    <citation type="submission" date="2016-11" db="EMBL/GenBank/DDBJ databases">
        <authorList>
            <person name="Jaros S."/>
            <person name="Januszkiewicz K."/>
            <person name="Wedrychowicz H."/>
        </authorList>
    </citation>
    <scope>NUCLEOTIDE SEQUENCE [LARGE SCALE GENOMIC DNA]</scope>
    <source>
        <strain evidence="1 2">DSM 15929</strain>
    </source>
</reference>
<keyword evidence="2" id="KW-1185">Reference proteome</keyword>
<evidence type="ECO:0000313" key="1">
    <source>
        <dbReference type="EMBL" id="SHJ46946.1"/>
    </source>
</evidence>
<dbReference type="InterPro" id="IPR027417">
    <property type="entry name" value="P-loop_NTPase"/>
</dbReference>
<dbReference type="Proteomes" id="UP000184386">
    <property type="component" value="Unassembled WGS sequence"/>
</dbReference>